<proteinExistence type="inferred from homology"/>
<comment type="similarity">
    <text evidence="2 6">Belongs to the caveolin family.</text>
</comment>
<keyword evidence="8" id="KW-0812">Transmembrane</keyword>
<gene>
    <name evidence="9" type="ORF">ACEWY4_013484</name>
</gene>
<dbReference type="PROSITE" id="PS01210">
    <property type="entry name" value="CAVEOLIN"/>
    <property type="match status" value="1"/>
</dbReference>
<feature type="transmembrane region" description="Helical" evidence="8">
    <location>
        <begin position="136"/>
        <end position="167"/>
    </location>
</feature>
<dbReference type="PANTHER" id="PTHR10844:SF29">
    <property type="entry name" value="CAVEOLIN"/>
    <property type="match status" value="1"/>
</dbReference>
<evidence type="ECO:0000256" key="5">
    <source>
        <dbReference type="ARBA" id="ARBA00023136"/>
    </source>
</evidence>
<protein>
    <recommendedName>
        <fullName evidence="6">Caveolin</fullName>
    </recommendedName>
</protein>
<keyword evidence="8" id="KW-1133">Transmembrane helix</keyword>
<evidence type="ECO:0000256" key="8">
    <source>
        <dbReference type="SAM" id="Phobius"/>
    </source>
</evidence>
<evidence type="ECO:0000313" key="10">
    <source>
        <dbReference type="Proteomes" id="UP001591681"/>
    </source>
</evidence>
<dbReference type="GO" id="GO:0005901">
    <property type="term" value="C:caveola"/>
    <property type="evidence" value="ECO:0007669"/>
    <property type="project" value="UniProtKB-SubCell"/>
</dbReference>
<organism evidence="9 10">
    <name type="scientific">Coilia grayii</name>
    <name type="common">Gray's grenadier anchovy</name>
    <dbReference type="NCBI Taxonomy" id="363190"/>
    <lineage>
        <taxon>Eukaryota</taxon>
        <taxon>Metazoa</taxon>
        <taxon>Chordata</taxon>
        <taxon>Craniata</taxon>
        <taxon>Vertebrata</taxon>
        <taxon>Euteleostomi</taxon>
        <taxon>Actinopterygii</taxon>
        <taxon>Neopterygii</taxon>
        <taxon>Teleostei</taxon>
        <taxon>Clupei</taxon>
        <taxon>Clupeiformes</taxon>
        <taxon>Clupeoidei</taxon>
        <taxon>Engraulidae</taxon>
        <taxon>Coilinae</taxon>
        <taxon>Coilia</taxon>
    </lineage>
</organism>
<dbReference type="Pfam" id="PF01146">
    <property type="entry name" value="Caveolin"/>
    <property type="match status" value="1"/>
</dbReference>
<dbReference type="AlphaFoldDB" id="A0ABD1JWI5"/>
<name>A0ABD1JWI5_9TELE</name>
<comment type="function">
    <text evidence="6">May act as a scaffolding protein within caveolar membranes. Interacts directly with G-protein alpha subunits and can functionally regulate their activity.</text>
</comment>
<feature type="compositionally biased region" description="Low complexity" evidence="7">
    <location>
        <begin position="22"/>
        <end position="47"/>
    </location>
</feature>
<comment type="subcellular location">
    <subcellularLocation>
        <location evidence="1 6">Cell membrane</location>
        <topology evidence="1 6">Peripheral membrane protein</topology>
    </subcellularLocation>
    <subcellularLocation>
        <location evidence="6">Golgi apparatus membrane</location>
        <topology evidence="6">Peripheral membrane protein</topology>
    </subcellularLocation>
    <subcellularLocation>
        <location evidence="6">Membrane</location>
        <location evidence="6">Caveola</location>
        <topology evidence="6">Peripheral membrane protein</topology>
    </subcellularLocation>
</comment>
<keyword evidence="10" id="KW-1185">Reference proteome</keyword>
<sequence>MMRGVGHEEVEIDLEDLDDPQQDYQQQQQQLHQQDYQPQPPQLQQQQSWKTPLETVLEEEEEEEVEFVDVDVEVEDEDVISTQSDTRPLINERDPRQMNECLKVSFEDVIAEPESVHSGDRIWIWSHALFEVGRVWFYRIVTVLLAVPVSLLTGMLFGLLSCLHIWFLTPCVKITLLNTGWLQTLWSSVLNIFVLPLQQSAGNCYGQISVRLAQE</sequence>
<reference evidence="9 10" key="1">
    <citation type="submission" date="2024-09" db="EMBL/GenBank/DDBJ databases">
        <title>A chromosome-level genome assembly of Gray's grenadier anchovy, Coilia grayii.</title>
        <authorList>
            <person name="Fu Z."/>
        </authorList>
    </citation>
    <scope>NUCLEOTIDE SEQUENCE [LARGE SCALE GENOMIC DNA]</scope>
    <source>
        <strain evidence="9">G4</strain>
        <tissue evidence="9">Muscle</tissue>
    </source>
</reference>
<evidence type="ECO:0000256" key="3">
    <source>
        <dbReference type="ARBA" id="ARBA00022475"/>
    </source>
</evidence>
<comment type="caution">
    <text evidence="9">The sequence shown here is derived from an EMBL/GenBank/DDBJ whole genome shotgun (WGS) entry which is preliminary data.</text>
</comment>
<evidence type="ECO:0000313" key="9">
    <source>
        <dbReference type="EMBL" id="KAL2091221.1"/>
    </source>
</evidence>
<evidence type="ECO:0000256" key="7">
    <source>
        <dbReference type="SAM" id="MobiDB-lite"/>
    </source>
</evidence>
<accession>A0ABD1JWI5</accession>
<keyword evidence="4 6" id="KW-0333">Golgi apparatus</keyword>
<dbReference type="EMBL" id="JBHFQA010000011">
    <property type="protein sequence ID" value="KAL2091221.1"/>
    <property type="molecule type" value="Genomic_DNA"/>
</dbReference>
<dbReference type="PANTHER" id="PTHR10844">
    <property type="entry name" value="CAVEOLIN"/>
    <property type="match status" value="1"/>
</dbReference>
<evidence type="ECO:0000256" key="1">
    <source>
        <dbReference type="ARBA" id="ARBA00004202"/>
    </source>
</evidence>
<evidence type="ECO:0000256" key="4">
    <source>
        <dbReference type="ARBA" id="ARBA00023034"/>
    </source>
</evidence>
<feature type="region of interest" description="Disordered" evidence="7">
    <location>
        <begin position="1"/>
        <end position="52"/>
    </location>
</feature>
<evidence type="ECO:0000256" key="2">
    <source>
        <dbReference type="ARBA" id="ARBA00010988"/>
    </source>
</evidence>
<keyword evidence="3 6" id="KW-1003">Cell membrane</keyword>
<dbReference type="InterPro" id="IPR001612">
    <property type="entry name" value="Caveolin"/>
</dbReference>
<evidence type="ECO:0000256" key="6">
    <source>
        <dbReference type="RuleBase" id="RU000680"/>
    </source>
</evidence>
<keyword evidence="5 6" id="KW-0472">Membrane</keyword>
<feature type="compositionally biased region" description="Acidic residues" evidence="7">
    <location>
        <begin position="10"/>
        <end position="21"/>
    </location>
</feature>
<dbReference type="Proteomes" id="UP001591681">
    <property type="component" value="Unassembled WGS sequence"/>
</dbReference>
<dbReference type="InterPro" id="IPR018361">
    <property type="entry name" value="Caveolin_CS"/>
</dbReference>
<dbReference type="GO" id="GO:0000139">
    <property type="term" value="C:Golgi membrane"/>
    <property type="evidence" value="ECO:0007669"/>
    <property type="project" value="UniProtKB-SubCell"/>
</dbReference>